<dbReference type="AlphaFoldDB" id="A0A3P7P474"/>
<dbReference type="SUPFAM" id="SSF46966">
    <property type="entry name" value="Spectrin repeat"/>
    <property type="match status" value="1"/>
</dbReference>
<evidence type="ECO:0000313" key="3">
    <source>
        <dbReference type="Proteomes" id="UP000281553"/>
    </source>
</evidence>
<name>A0A3P7P474_DIBLA</name>
<dbReference type="Gene3D" id="1.20.58.60">
    <property type="match status" value="1"/>
</dbReference>
<dbReference type="InterPro" id="IPR001715">
    <property type="entry name" value="CH_dom"/>
</dbReference>
<accession>A0A3P7P474</accession>
<organism evidence="2 3">
    <name type="scientific">Dibothriocephalus latus</name>
    <name type="common">Fish tapeworm</name>
    <name type="synonym">Diphyllobothrium latum</name>
    <dbReference type="NCBI Taxonomy" id="60516"/>
    <lineage>
        <taxon>Eukaryota</taxon>
        <taxon>Metazoa</taxon>
        <taxon>Spiralia</taxon>
        <taxon>Lophotrochozoa</taxon>
        <taxon>Platyhelminthes</taxon>
        <taxon>Cestoda</taxon>
        <taxon>Eucestoda</taxon>
        <taxon>Diphyllobothriidea</taxon>
        <taxon>Diphyllobothriidae</taxon>
        <taxon>Dibothriocephalus</taxon>
    </lineage>
</organism>
<dbReference type="EMBL" id="UYRU01061310">
    <property type="protein sequence ID" value="VDN15062.1"/>
    <property type="molecule type" value="Genomic_DNA"/>
</dbReference>
<gene>
    <name evidence="2" type="ORF">DILT_LOCUS10893</name>
</gene>
<protein>
    <recommendedName>
        <fullName evidence="1">Calponin-homology (CH) domain-containing protein</fullName>
    </recommendedName>
</protein>
<feature type="domain" description="Calponin-homology (CH)" evidence="1">
    <location>
        <begin position="80"/>
        <end position="178"/>
    </location>
</feature>
<evidence type="ECO:0000313" key="2">
    <source>
        <dbReference type="EMBL" id="VDN15062.1"/>
    </source>
</evidence>
<dbReference type="InterPro" id="IPR036872">
    <property type="entry name" value="CH_dom_sf"/>
</dbReference>
<dbReference type="Proteomes" id="UP000281553">
    <property type="component" value="Unassembled WGS sequence"/>
</dbReference>
<dbReference type="Pfam" id="PF00307">
    <property type="entry name" value="CH"/>
    <property type="match status" value="1"/>
</dbReference>
<dbReference type="SUPFAM" id="SSF47576">
    <property type="entry name" value="Calponin-homology domain, CH-domain"/>
    <property type="match status" value="1"/>
</dbReference>
<sequence length="451" mass="51966">MVKGCYFLPIITDCFSPKYAFSIVKDICQPGIQMETLASTDVSKIVAGDEDAVLDVIWKLFLLSEGKQSKSSQVENEIHEVKASLVAWCNQQASAALLQESRDFSSSWWNIWIFSRLAEALFQKPVDVQTPGDTDRLSSALSSFEINFGLPQAISVEDICTGHCDERALILYLACLRDAVSRHRTLTRVKRRLEALVACAELCKEYREGSRRFEDWIKKEINRLTPNPPPDIQTLISARAELRRLQDFQLEEKPIREQEVRRLLELLCLLSAKTDGEGECFLTDYDRSFPARSEEALRQLENALSHRKVCLLEFLKRFDGVQAEIEGLKRRTICLTSWLEKMQGTVNHLCETKSVSNVIFFNNLRNQFEYHCFFVFLYTQNRTEAGKFTDLTRAYERLRTLSPNSTELDNVMRSIALLHTRWHKLRGEALQRLEEANSCRLSFALQLSRND</sequence>
<evidence type="ECO:0000259" key="1">
    <source>
        <dbReference type="Pfam" id="PF00307"/>
    </source>
</evidence>
<proteinExistence type="predicted"/>
<dbReference type="OrthoDB" id="10541072at2759"/>
<keyword evidence="3" id="KW-1185">Reference proteome</keyword>
<dbReference type="Gene3D" id="1.10.418.10">
    <property type="entry name" value="Calponin-like domain"/>
    <property type="match status" value="1"/>
</dbReference>
<reference evidence="2 3" key="1">
    <citation type="submission" date="2018-11" db="EMBL/GenBank/DDBJ databases">
        <authorList>
            <consortium name="Pathogen Informatics"/>
        </authorList>
    </citation>
    <scope>NUCLEOTIDE SEQUENCE [LARGE SCALE GENOMIC DNA]</scope>
</reference>